<accession>A0A1I7UU27</accession>
<dbReference type="eggNOG" id="ENOG502TKJH">
    <property type="taxonomic scope" value="Eukaryota"/>
</dbReference>
<reference evidence="3" key="1">
    <citation type="submission" date="2016-11" db="UniProtKB">
        <authorList>
            <consortium name="WormBaseParasite"/>
        </authorList>
    </citation>
    <scope>IDENTIFICATION</scope>
</reference>
<feature type="domain" description="Sdz-33 F-box" evidence="1">
    <location>
        <begin position="119"/>
        <end position="175"/>
    </location>
</feature>
<protein>
    <submittedName>
        <fullName evidence="3">FBA_2 domain-containing protein</fullName>
    </submittedName>
</protein>
<proteinExistence type="predicted"/>
<organism evidence="2 3">
    <name type="scientific">Caenorhabditis tropicalis</name>
    <dbReference type="NCBI Taxonomy" id="1561998"/>
    <lineage>
        <taxon>Eukaryota</taxon>
        <taxon>Metazoa</taxon>
        <taxon>Ecdysozoa</taxon>
        <taxon>Nematoda</taxon>
        <taxon>Chromadorea</taxon>
        <taxon>Rhabditida</taxon>
        <taxon>Rhabditina</taxon>
        <taxon>Rhabditomorpha</taxon>
        <taxon>Rhabditoidea</taxon>
        <taxon>Rhabditidae</taxon>
        <taxon>Peloderinae</taxon>
        <taxon>Caenorhabditis</taxon>
    </lineage>
</organism>
<keyword evidence="2" id="KW-1185">Reference proteome</keyword>
<dbReference type="Pfam" id="PF07735">
    <property type="entry name" value="FBA_2"/>
    <property type="match status" value="1"/>
</dbReference>
<sequence>MLKRAKTLHQREIELIIKVSEEPLKDIMKWFDYAREVLHCKINSVLLDLGCWTNENSQTSDWIATQNRTIDKMSIWNYNEESDDDLKYLMERIHASGNLSLSVRKHKDDFRMEIPGKPERLHIDYSEFIDYNQLLRLKSPVINLQQSILTSQEINRFLKSWMSCATHLELEAFKISISGPNAMNQIMKLPHEKTNDPKIADAFKGRPFNLQVVNEMFTIKRSDGKKHATVTVENLWGVWSFYLIVH</sequence>
<name>A0A1I7UU27_9PELO</name>
<dbReference type="AlphaFoldDB" id="A0A1I7UU27"/>
<dbReference type="PANTHER" id="PTHR21503:SF53">
    <property type="entry name" value="F-BOX ASSOCIATED DOMAIN-CONTAINING PROTEIN-RELATED"/>
    <property type="match status" value="1"/>
</dbReference>
<dbReference type="WBParaSite" id="Csp11.Scaffold630.g19354.t1">
    <property type="protein sequence ID" value="Csp11.Scaffold630.g19354.t1"/>
    <property type="gene ID" value="Csp11.Scaffold630.g19354"/>
</dbReference>
<evidence type="ECO:0000259" key="1">
    <source>
        <dbReference type="Pfam" id="PF07735"/>
    </source>
</evidence>
<dbReference type="InterPro" id="IPR012885">
    <property type="entry name" value="F-box_Sdz-33"/>
</dbReference>
<dbReference type="Proteomes" id="UP000095282">
    <property type="component" value="Unplaced"/>
</dbReference>
<evidence type="ECO:0000313" key="3">
    <source>
        <dbReference type="WBParaSite" id="Csp11.Scaffold630.g19354.t1"/>
    </source>
</evidence>
<evidence type="ECO:0000313" key="2">
    <source>
        <dbReference type="Proteomes" id="UP000095282"/>
    </source>
</evidence>
<dbReference type="PANTHER" id="PTHR21503">
    <property type="entry name" value="F-BOX-CONTAINING HYPOTHETICAL PROTEIN C.ELEGANS"/>
    <property type="match status" value="1"/>
</dbReference>